<gene>
    <name evidence="2" type="ORF">PVW1_060032400</name>
</gene>
<dbReference type="Proteomes" id="UP000779233">
    <property type="component" value="Unassembled WGS sequence"/>
</dbReference>
<proteinExistence type="predicted"/>
<protein>
    <submittedName>
        <fullName evidence="2">(malaria parasite P. vivax) hypothetical protein</fullName>
    </submittedName>
</protein>
<keyword evidence="1" id="KW-1133">Transmembrane helix</keyword>
<dbReference type="InterPro" id="IPR022139">
    <property type="entry name" value="Fam-L/Fam-M-like_plasmodium"/>
</dbReference>
<dbReference type="EMBL" id="CAJZCX010000012">
    <property type="protein sequence ID" value="CAG9481958.1"/>
    <property type="molecule type" value="Genomic_DNA"/>
</dbReference>
<evidence type="ECO:0000256" key="1">
    <source>
        <dbReference type="SAM" id="Phobius"/>
    </source>
</evidence>
<organism evidence="2 3">
    <name type="scientific">Plasmodium vivax</name>
    <name type="common">malaria parasite P. vivax</name>
    <dbReference type="NCBI Taxonomy" id="5855"/>
    <lineage>
        <taxon>Eukaryota</taxon>
        <taxon>Sar</taxon>
        <taxon>Alveolata</taxon>
        <taxon>Apicomplexa</taxon>
        <taxon>Aconoidasida</taxon>
        <taxon>Haemosporida</taxon>
        <taxon>Plasmodiidae</taxon>
        <taxon>Plasmodium</taxon>
        <taxon>Plasmodium (Plasmodium)</taxon>
    </lineage>
</organism>
<accession>A0A8S4HF06</accession>
<keyword evidence="1" id="KW-0472">Membrane</keyword>
<evidence type="ECO:0000313" key="3">
    <source>
        <dbReference type="Proteomes" id="UP000779233"/>
    </source>
</evidence>
<comment type="caution">
    <text evidence="2">The sequence shown here is derived from an EMBL/GenBank/DDBJ whole genome shotgun (WGS) entry which is preliminary data.</text>
</comment>
<feature type="transmembrane region" description="Helical" evidence="1">
    <location>
        <begin position="138"/>
        <end position="163"/>
    </location>
</feature>
<feature type="transmembrane region" description="Helical" evidence="1">
    <location>
        <begin position="212"/>
        <end position="237"/>
    </location>
</feature>
<dbReference type="Pfam" id="PF12420">
    <property type="entry name" value="DUF3671"/>
    <property type="match status" value="1"/>
</dbReference>
<dbReference type="AlphaFoldDB" id="A0A8S4HF06"/>
<keyword evidence="1" id="KW-0812">Transmembrane</keyword>
<dbReference type="VEuPathDB" id="PlasmoDB:PVPAM_010010100"/>
<name>A0A8S4HF06_PLAVI</name>
<evidence type="ECO:0000313" key="2">
    <source>
        <dbReference type="EMBL" id="CAG9481958.1"/>
    </source>
</evidence>
<reference evidence="2" key="1">
    <citation type="submission" date="2021-09" db="EMBL/GenBank/DDBJ databases">
        <authorList>
            <consortium name="Pathogen Informatics"/>
        </authorList>
    </citation>
    <scope>NUCLEOTIDE SEQUENCE</scope>
    <source>
        <strain evidence="2">PvW1</strain>
    </source>
</reference>
<sequence length="253" mass="29394">MKLLGKYSFIDNSTFGKSLEMKYKQDGSLNICCNRLLAKQELINNSYRTYTRQKYGNYGMNKNIKGETEKKSTYSQIRGGGLNKFDAYMKDYKNRYAKKKGLAKLDCYYEKEVLNKINDIYEITDKMKNKKKYYNKKIYNNYVMSLVLFGLLPFLGIIIPLLFHKDGLLKDIFCFFDCTVKDHEAPAGKSKGGIHADKNIYFTSITSGEFKIIYTLNSILLLVSFYIVLFVLLYILLKIIKYAMIKSGKCKII</sequence>